<dbReference type="InterPro" id="IPR036457">
    <property type="entry name" value="PPM-type-like_dom_sf"/>
</dbReference>
<feature type="compositionally biased region" description="Basic and acidic residues" evidence="2">
    <location>
        <begin position="35"/>
        <end position="58"/>
    </location>
</feature>
<dbReference type="InterPro" id="IPR001932">
    <property type="entry name" value="PPM-type_phosphatase-like_dom"/>
</dbReference>
<feature type="compositionally biased region" description="Gly residues" evidence="2">
    <location>
        <begin position="59"/>
        <end position="81"/>
    </location>
</feature>
<accession>A0ABY3XTN4</accession>
<organism evidence="4 5">
    <name type="scientific">Streptomyces tubbatahanensis</name>
    <dbReference type="NCBI Taxonomy" id="2923272"/>
    <lineage>
        <taxon>Bacteria</taxon>
        <taxon>Bacillati</taxon>
        <taxon>Actinomycetota</taxon>
        <taxon>Actinomycetes</taxon>
        <taxon>Kitasatosporales</taxon>
        <taxon>Streptomycetaceae</taxon>
        <taxon>Streptomyces</taxon>
    </lineage>
</organism>
<dbReference type="EMBL" id="CP093846">
    <property type="protein sequence ID" value="UNS97750.1"/>
    <property type="molecule type" value="Genomic_DNA"/>
</dbReference>
<dbReference type="Pfam" id="PF13581">
    <property type="entry name" value="HATPase_c_2"/>
    <property type="match status" value="1"/>
</dbReference>
<feature type="region of interest" description="Disordered" evidence="2">
    <location>
        <begin position="1"/>
        <end position="200"/>
    </location>
</feature>
<dbReference type="SUPFAM" id="SSF55874">
    <property type="entry name" value="ATPase domain of HSP90 chaperone/DNA topoisomerase II/histidine kinase"/>
    <property type="match status" value="1"/>
</dbReference>
<feature type="compositionally biased region" description="Low complexity" evidence="2">
    <location>
        <begin position="14"/>
        <end position="29"/>
    </location>
</feature>
<protein>
    <submittedName>
        <fullName evidence="4">SpoIIE family protein phosphatase</fullName>
    </submittedName>
</protein>
<dbReference type="Pfam" id="PF07228">
    <property type="entry name" value="SpoIIE"/>
    <property type="match status" value="1"/>
</dbReference>
<reference evidence="4 5" key="1">
    <citation type="journal article" date="2023" name="Microbiol. Spectr.">
        <title>Synergy between Genome Mining, Metabolomics, and Bioinformatics Uncovers Antibacterial Chlorinated Carbazole Alkaloids and Their Biosynthetic Gene Cluster from Streptomyces tubbatahanensis sp. nov., a Novel Actinomycete Isolated from Sulu Sea, Philippines.</title>
        <authorList>
            <person name="Tenebro C.P."/>
            <person name="Trono D.J.V.L."/>
            <person name="Balida L.A.P."/>
            <person name="Bayog L.K.A."/>
            <person name="Bruna J.R."/>
            <person name="Sabido E.M."/>
            <person name="Caspe D.P.C."/>
            <person name="de Los Santos E.L.C."/>
            <person name="Saludes J.P."/>
            <person name="Dalisay D.S."/>
        </authorList>
    </citation>
    <scope>NUCLEOTIDE SEQUENCE [LARGE SCALE GENOMIC DNA]</scope>
    <source>
        <strain evidence="4 5">DSD3025</strain>
    </source>
</reference>
<dbReference type="InterPro" id="IPR036890">
    <property type="entry name" value="HATPase_C_sf"/>
</dbReference>
<proteinExistence type="predicted"/>
<feature type="compositionally biased region" description="Gly residues" evidence="2">
    <location>
        <begin position="290"/>
        <end position="310"/>
    </location>
</feature>
<dbReference type="Proteomes" id="UP001202244">
    <property type="component" value="Chromosome"/>
</dbReference>
<name>A0ABY3XTN4_9ACTN</name>
<dbReference type="PANTHER" id="PTHR43156:SF2">
    <property type="entry name" value="STAGE II SPORULATION PROTEIN E"/>
    <property type="match status" value="1"/>
</dbReference>
<dbReference type="InterPro" id="IPR003594">
    <property type="entry name" value="HATPase_dom"/>
</dbReference>
<evidence type="ECO:0000313" key="5">
    <source>
        <dbReference type="Proteomes" id="UP001202244"/>
    </source>
</evidence>
<gene>
    <name evidence="4" type="ORF">MMF93_15625</name>
</gene>
<feature type="compositionally biased region" description="Basic and acidic residues" evidence="2">
    <location>
        <begin position="83"/>
        <end position="95"/>
    </location>
</feature>
<dbReference type="Gene3D" id="3.30.450.20">
    <property type="entry name" value="PAS domain"/>
    <property type="match status" value="1"/>
</dbReference>
<dbReference type="Gene3D" id="3.60.40.10">
    <property type="entry name" value="PPM-type phosphatase domain"/>
    <property type="match status" value="1"/>
</dbReference>
<dbReference type="Gene3D" id="3.30.565.10">
    <property type="entry name" value="Histidine kinase-like ATPase, C-terminal domain"/>
    <property type="match status" value="1"/>
</dbReference>
<dbReference type="PANTHER" id="PTHR43156">
    <property type="entry name" value="STAGE II SPORULATION PROTEIN E-RELATED"/>
    <property type="match status" value="1"/>
</dbReference>
<keyword evidence="5" id="KW-1185">Reference proteome</keyword>
<dbReference type="SUPFAM" id="SSF81606">
    <property type="entry name" value="PP2C-like"/>
    <property type="match status" value="1"/>
</dbReference>
<feature type="compositionally biased region" description="Low complexity" evidence="2">
    <location>
        <begin position="311"/>
        <end position="322"/>
    </location>
</feature>
<feature type="domain" description="PPM-type phosphatase" evidence="3">
    <location>
        <begin position="396"/>
        <end position="606"/>
    </location>
</feature>
<dbReference type="InterPro" id="IPR052016">
    <property type="entry name" value="Bact_Sigma-Reg"/>
</dbReference>
<keyword evidence="1" id="KW-0378">Hydrolase</keyword>
<evidence type="ECO:0000256" key="2">
    <source>
        <dbReference type="SAM" id="MobiDB-lite"/>
    </source>
</evidence>
<evidence type="ECO:0000256" key="1">
    <source>
        <dbReference type="ARBA" id="ARBA00022801"/>
    </source>
</evidence>
<evidence type="ECO:0000313" key="4">
    <source>
        <dbReference type="EMBL" id="UNS97750.1"/>
    </source>
</evidence>
<feature type="region of interest" description="Disordered" evidence="2">
    <location>
        <begin position="267"/>
        <end position="328"/>
    </location>
</feature>
<dbReference type="CDD" id="cd16936">
    <property type="entry name" value="HATPase_RsbW-like"/>
    <property type="match status" value="1"/>
</dbReference>
<evidence type="ECO:0000259" key="3">
    <source>
        <dbReference type="SMART" id="SM00331"/>
    </source>
</evidence>
<dbReference type="SMART" id="SM00331">
    <property type="entry name" value="PP2C_SIG"/>
    <property type="match status" value="1"/>
</dbReference>
<sequence>MNFTRWSARLPGTQRRTAAAQAAIKARAQSSGPAHADRSESDSEGDREGHGGEGHGDEGSGASGGTGADAEGTGGDEGGARGPRSDPDPGLHADVRTGGYAGAHVARQPPPAGREPYPEDMTPDGDARADVSTRAQGSAETPTGPDPQPAPVTRAAEKPTVPGARGRPRSETDPPSAKGDTGTPKAGGGTRPPRQRGGIDALPVHDLLGQVPALAAIVHGPEHRIAFVNDAYTRVFGPRPTGAAAREALPELVELGLLPLMDQVRRSGTPRTVKSRRVQQRQTATTSGVPVGGSGGSKGGVAGPKGGPTGPKGAVAAGAKGATRQESRRRTGHYYTFTCTPITTSDDSGVLIFAAEVTDQVEAVERLRASERRQREAAVTLQRSLLPQELEQPDDLRVAATYQPGGTDAAVGGDWYDVITLGAGRTALVIGDVMGRGVRAAAVMGQLRTAVRAYARLDLPPHEVLQLLDDLAAEIDATQIATCVYAVHDPSEGRLSYASAGHVPVLVRDPDGTVRRATDHTGPPLGTGGWLHTSGSVPLPEGAAAVLYTDGLIERRDADIDEGVAALEAAFAGATGSPDIVCDRLLRALGITEDHDDDVAVLVCQHPERTGTDAELFHNAALDLLGGTEAAPRARAFASGVLASWRFPVELRDLGVLAASELVANSLQHGTPPMRLRLRRTDRRLIVEVTDGDDHLPRRRRAEPGDESGRGISIVATIASSWGCRRTPGGGKSVWCEFALPSA</sequence>